<proteinExistence type="predicted"/>
<accession>A0A099KNE8</accession>
<comment type="caution">
    <text evidence="1">The sequence shown here is derived from an EMBL/GenBank/DDBJ whole genome shotgun (WGS) entry which is preliminary data.</text>
</comment>
<dbReference type="Proteomes" id="UP000029868">
    <property type="component" value="Unassembled WGS sequence"/>
</dbReference>
<gene>
    <name evidence="1" type="ORF">GAB14E_3237</name>
</gene>
<sequence length="64" mass="7335">MGFVHFVYHLSQVLFARYWGVGTGKDILLQVVEDDIQKEFPSLKYSINENNATLLNQRGFTDGN</sequence>
<reference evidence="1 2" key="1">
    <citation type="submission" date="2014-08" db="EMBL/GenBank/DDBJ databases">
        <title>Genomic and Phenotypic Diversity of Colwellia psychrerythraea strains from Disparate Marine Basins.</title>
        <authorList>
            <person name="Techtmann S.M."/>
            <person name="Stelling S.C."/>
            <person name="Utturkar S.M."/>
            <person name="Alshibli N."/>
            <person name="Harris A."/>
            <person name="Brown S.D."/>
            <person name="Hazen T.C."/>
        </authorList>
    </citation>
    <scope>NUCLEOTIDE SEQUENCE [LARGE SCALE GENOMIC DNA]</scope>
    <source>
        <strain evidence="1 2">GAB14E</strain>
    </source>
</reference>
<dbReference type="AlphaFoldDB" id="A0A099KNE8"/>
<dbReference type="EMBL" id="JQEC01000040">
    <property type="protein sequence ID" value="KGJ91755.1"/>
    <property type="molecule type" value="Genomic_DNA"/>
</dbReference>
<evidence type="ECO:0000313" key="1">
    <source>
        <dbReference type="EMBL" id="KGJ91755.1"/>
    </source>
</evidence>
<name>A0A099KNE8_COLPS</name>
<organism evidence="1 2">
    <name type="scientific">Colwellia psychrerythraea</name>
    <name type="common">Vibrio psychroerythus</name>
    <dbReference type="NCBI Taxonomy" id="28229"/>
    <lineage>
        <taxon>Bacteria</taxon>
        <taxon>Pseudomonadati</taxon>
        <taxon>Pseudomonadota</taxon>
        <taxon>Gammaproteobacteria</taxon>
        <taxon>Alteromonadales</taxon>
        <taxon>Colwelliaceae</taxon>
        <taxon>Colwellia</taxon>
    </lineage>
</organism>
<evidence type="ECO:0000313" key="2">
    <source>
        <dbReference type="Proteomes" id="UP000029868"/>
    </source>
</evidence>
<protein>
    <submittedName>
        <fullName evidence="1">Uncharacterized protein</fullName>
    </submittedName>
</protein>